<evidence type="ECO:0000256" key="1">
    <source>
        <dbReference type="SAM" id="MobiDB-lite"/>
    </source>
</evidence>
<accession>A0AA50DFE0</accession>
<feature type="chain" id="PRO_5041336905" evidence="2">
    <location>
        <begin position="25"/>
        <end position="106"/>
    </location>
</feature>
<dbReference type="NCBIfam" id="NF038368">
    <property type="entry name" value="P2_Rz1"/>
    <property type="match status" value="1"/>
</dbReference>
<feature type="signal peptide" evidence="2">
    <location>
        <begin position="1"/>
        <end position="24"/>
    </location>
</feature>
<reference evidence="3 4" key="1">
    <citation type="submission" date="2023-07" db="EMBL/GenBank/DDBJ databases">
        <title>Pathogenic bacteria of pear tree diseases.</title>
        <authorList>
            <person name="Zhang Z."/>
            <person name="He L."/>
            <person name="Huang R."/>
        </authorList>
    </citation>
    <scope>NUCLEOTIDE SEQUENCE [LARGE SCALE GENOMIC DNA]</scope>
    <source>
        <strain evidence="3 4">DE2</strain>
    </source>
</reference>
<dbReference type="Pfam" id="PF23793">
    <property type="entry name" value="LysC"/>
    <property type="match status" value="1"/>
</dbReference>
<keyword evidence="2" id="KW-0732">Signal</keyword>
<dbReference type="InterPro" id="IPR058979">
    <property type="entry name" value="LysC-like"/>
</dbReference>
<dbReference type="Proteomes" id="UP001228139">
    <property type="component" value="Chromosome"/>
</dbReference>
<dbReference type="AlphaFoldDB" id="A0AA50DFE0"/>
<organism evidence="3 4">
    <name type="scientific">Erwinia pyri</name>
    <dbReference type="NCBI Taxonomy" id="3062598"/>
    <lineage>
        <taxon>Bacteria</taxon>
        <taxon>Pseudomonadati</taxon>
        <taxon>Pseudomonadota</taxon>
        <taxon>Gammaproteobacteria</taxon>
        <taxon>Enterobacterales</taxon>
        <taxon>Erwiniaceae</taxon>
        <taxon>Erwinia</taxon>
    </lineage>
</organism>
<evidence type="ECO:0000313" key="4">
    <source>
        <dbReference type="Proteomes" id="UP001228139"/>
    </source>
</evidence>
<evidence type="ECO:0000256" key="2">
    <source>
        <dbReference type="SAM" id="SignalP"/>
    </source>
</evidence>
<sequence>MRAKTFAAGLLLSCLMMLSDCTVAPPSVAPEIIWTGCPRVTSCPFPANSLQTQGDLAADNRRLEAALASCGLQIEIIKDCQEEHDVKTSPTAKGTDRLRAASADQS</sequence>
<dbReference type="RefSeq" id="WP_306205804.1">
    <property type="nucleotide sequence ID" value="NZ_CP132353.1"/>
</dbReference>
<gene>
    <name evidence="3" type="primary">lysC</name>
    <name evidence="3" type="ORF">Q3V30_11675</name>
</gene>
<dbReference type="InterPro" id="IPR047737">
    <property type="entry name" value="LysC"/>
</dbReference>
<dbReference type="KEGG" id="epi:Q3V30_11675"/>
<protein>
    <submittedName>
        <fullName evidence="3">Rz1-like lysis system protein LysC</fullName>
    </submittedName>
</protein>
<dbReference type="EMBL" id="CP132353">
    <property type="protein sequence ID" value="WLS77149.1"/>
    <property type="molecule type" value="Genomic_DNA"/>
</dbReference>
<proteinExistence type="predicted"/>
<keyword evidence="4" id="KW-1185">Reference proteome</keyword>
<name>A0AA50DFE0_9GAMM</name>
<evidence type="ECO:0000313" key="3">
    <source>
        <dbReference type="EMBL" id="WLS77149.1"/>
    </source>
</evidence>
<feature type="region of interest" description="Disordered" evidence="1">
    <location>
        <begin position="85"/>
        <end position="106"/>
    </location>
</feature>